<reference evidence="1 2" key="2">
    <citation type="submission" date="2018-11" db="EMBL/GenBank/DDBJ databases">
        <authorList>
            <consortium name="Pathogen Informatics"/>
        </authorList>
    </citation>
    <scope>NUCLEOTIDE SEQUENCE [LARGE SCALE GENOMIC DNA]</scope>
    <source>
        <strain evidence="1 2">Costa Rica</strain>
    </source>
</reference>
<accession>A0A158PHN6</accession>
<dbReference type="EMBL" id="UYYA01003961">
    <property type="protein sequence ID" value="VDM58195.1"/>
    <property type="molecule type" value="Genomic_DNA"/>
</dbReference>
<dbReference type="AlphaFoldDB" id="A0A158PHN6"/>
<dbReference type="Proteomes" id="UP000267027">
    <property type="component" value="Unassembled WGS sequence"/>
</dbReference>
<sequence length="1015" mass="116192">MRQLKTEDGYARRRDLVSFDEMDNGRVDDKAYAADISNYYNFFAHYMMLSVKADYCWNPSNFVASIPGNSTSVDSITSLLKEYLENFPVISVFFENIDGPFREIPLSIIEKQRVEHSWVRRSHGRLPRRISIRRDRRKDIVSAELSGSSHDDGTFRPENSIYGVSIIPHQDDWLDIPGDRNIISVSEERDIEKMYSKMFNYHSGRISLIENFVNALAGFTRFVVYGNSLHGAMFICGLLYKAMDELYYACGGGSAVIQCINWQTIMIQSFVAATQMFEGLQCCDDVAFIDKCIRSACTAILSVTEDVLKVFEVYRCLDVLSHLGELIVLWSQDSSFPIVFPELMKMIETRVFQSSITNSRVLRFAFELFASLMSTTCAITYLMDWSLSWPCGFGGTVTAFELIEALTTHIASRNWQCISVLERHLPFMDWVKDRSANETDPNIVITELVVAIRSAKSVDYLVHVSACVLNSNPLVEDVHHIILELVIPEIITLSENLRAAERIGNINNTWYRSFGSFRSLLNLLEFVLPAIDSYTAEAMIRAVISPYRHVYMKNRDLEDSFIMLTSKCISLRHVVAKESGLSDWLLTCVQTCYKRASQDIWRFMKDSAVKCNRTLFCALFIIHNALEHDLCAFDGFERRIKKQSWKIIELVRTSLHLSSDDLKVDGRISELVAISISLVLRIDRNARSQLNKFSNAFIRCLEKCLQSPVICRIIISVLIKILQFSPEKVKDIWFVINHDGIACILEIVYALLRQSCSLNTEHSFMVRKLCKLLGTVPTTQYSDQWLPLLFNVCEILIKKNVELETIDAVLRLLVHNIKHRPCPSYVSAIIGFLCMDSVYEVRHCIFRWFTEMLNDELRVPVSVVMPQRLAESPTANGQTIFVQDSFAQTDGRKAVEETLCWISMVTFRFVTLLNFLQCSRSEDPPVLFYCQRLNQVLRIVALLQLLEKLLLSSTSQGVKVGWRSFCLLMLFRLANSRCYENDIIGKGMWLNCRPSIFTPMLSHSCSYDILEGGSN</sequence>
<dbReference type="OrthoDB" id="5903149at2759"/>
<dbReference type="WBParaSite" id="ACOC_0000660901-mRNA-1">
    <property type="protein sequence ID" value="ACOC_0000660901-mRNA-1"/>
    <property type="gene ID" value="ACOC_0000660901"/>
</dbReference>
<organism evidence="3">
    <name type="scientific">Angiostrongylus costaricensis</name>
    <name type="common">Nematode worm</name>
    <dbReference type="NCBI Taxonomy" id="334426"/>
    <lineage>
        <taxon>Eukaryota</taxon>
        <taxon>Metazoa</taxon>
        <taxon>Ecdysozoa</taxon>
        <taxon>Nematoda</taxon>
        <taxon>Chromadorea</taxon>
        <taxon>Rhabditida</taxon>
        <taxon>Rhabditina</taxon>
        <taxon>Rhabditomorpha</taxon>
        <taxon>Strongyloidea</taxon>
        <taxon>Metastrongylidae</taxon>
        <taxon>Angiostrongylus</taxon>
    </lineage>
</organism>
<evidence type="ECO:0000313" key="1">
    <source>
        <dbReference type="EMBL" id="VDM58195.1"/>
    </source>
</evidence>
<keyword evidence="2" id="KW-1185">Reference proteome</keyword>
<name>A0A158PHN6_ANGCS</name>
<proteinExistence type="predicted"/>
<gene>
    <name evidence="1" type="ORF">ACOC_LOCUS6610</name>
</gene>
<reference evidence="3" key="1">
    <citation type="submission" date="2016-04" db="UniProtKB">
        <authorList>
            <consortium name="WormBaseParasite"/>
        </authorList>
    </citation>
    <scope>IDENTIFICATION</scope>
</reference>
<evidence type="ECO:0000313" key="2">
    <source>
        <dbReference type="Proteomes" id="UP000267027"/>
    </source>
</evidence>
<evidence type="ECO:0000313" key="3">
    <source>
        <dbReference type="WBParaSite" id="ACOC_0000660901-mRNA-1"/>
    </source>
</evidence>
<protein>
    <submittedName>
        <fullName evidence="3">Non-specific serine/threonine protein kinase</fullName>
    </submittedName>
</protein>